<evidence type="ECO:0000256" key="3">
    <source>
        <dbReference type="ARBA" id="ARBA00022574"/>
    </source>
</evidence>
<feature type="compositionally biased region" description="Basic and acidic residues" evidence="7">
    <location>
        <begin position="1450"/>
        <end position="1459"/>
    </location>
</feature>
<dbReference type="Pfam" id="PF08159">
    <property type="entry name" value="NUC153"/>
    <property type="match status" value="1"/>
</dbReference>
<feature type="region of interest" description="Disordered" evidence="7">
    <location>
        <begin position="777"/>
        <end position="811"/>
    </location>
</feature>
<dbReference type="Pfam" id="PF06985">
    <property type="entry name" value="HET"/>
    <property type="match status" value="1"/>
</dbReference>
<organism evidence="14">
    <name type="scientific">Grosmannia clavigera (strain kw1407 / UAMH 11150)</name>
    <name type="common">Blue stain fungus</name>
    <name type="synonym">Graphiocladiella clavigera</name>
    <dbReference type="NCBI Taxonomy" id="655863"/>
    <lineage>
        <taxon>Eukaryota</taxon>
        <taxon>Fungi</taxon>
        <taxon>Dikarya</taxon>
        <taxon>Ascomycota</taxon>
        <taxon>Pezizomycotina</taxon>
        <taxon>Sordariomycetes</taxon>
        <taxon>Sordariomycetidae</taxon>
        <taxon>Ophiostomatales</taxon>
        <taxon>Ophiostomataceae</taxon>
        <taxon>Leptographium</taxon>
    </lineage>
</organism>
<dbReference type="Pfam" id="PF23097">
    <property type="entry name" value="NOL10_2nd"/>
    <property type="match status" value="1"/>
</dbReference>
<evidence type="ECO:0000256" key="7">
    <source>
        <dbReference type="SAM" id="MobiDB-lite"/>
    </source>
</evidence>
<comment type="subcellular location">
    <subcellularLocation>
        <location evidence="1">Nucleus</location>
        <location evidence="1">Nucleolus</location>
    </subcellularLocation>
</comment>
<dbReference type="PANTHER" id="PTHR14927:SF0">
    <property type="entry name" value="NUCLEOLAR PROTEIN 10"/>
    <property type="match status" value="1"/>
</dbReference>
<evidence type="ECO:0000313" key="13">
    <source>
        <dbReference type="EMBL" id="EFX01460.1"/>
    </source>
</evidence>
<protein>
    <submittedName>
        <fullName evidence="13">WD repeat protein</fullName>
    </submittedName>
</protein>
<feature type="compositionally biased region" description="Acidic residues" evidence="7">
    <location>
        <begin position="1440"/>
        <end position="1449"/>
    </location>
</feature>
<evidence type="ECO:0000256" key="5">
    <source>
        <dbReference type="ARBA" id="ARBA00023242"/>
    </source>
</evidence>
<dbReference type="InterPro" id="IPR012580">
    <property type="entry name" value="NUC153"/>
</dbReference>
<name>F0XLW8_GROCL</name>
<feature type="compositionally biased region" description="Basic and acidic residues" evidence="7">
    <location>
        <begin position="1524"/>
        <end position="1542"/>
    </location>
</feature>
<feature type="transmembrane region" description="Helical" evidence="8">
    <location>
        <begin position="133"/>
        <end position="155"/>
    </location>
</feature>
<evidence type="ECO:0000313" key="14">
    <source>
        <dbReference type="Proteomes" id="UP000007796"/>
    </source>
</evidence>
<reference evidence="13 14" key="1">
    <citation type="journal article" date="2011" name="Proc. Natl. Acad. Sci. U.S.A.">
        <title>Genome and transcriptome analyses of the mountain pine beetle-fungal symbiont Grosmannia clavigera, a lodgepole pine pathogen.</title>
        <authorList>
            <person name="DiGuistini S."/>
            <person name="Wang Y."/>
            <person name="Liao N.Y."/>
            <person name="Taylor G."/>
            <person name="Tanguay P."/>
            <person name="Feau N."/>
            <person name="Henrissat B."/>
            <person name="Chan S.K."/>
            <person name="Hesse-Orce U."/>
            <person name="Alamouti S.M."/>
            <person name="Tsui C.K.M."/>
            <person name="Docking R.T."/>
            <person name="Levasseur A."/>
            <person name="Haridas S."/>
            <person name="Robertson G."/>
            <person name="Birol I."/>
            <person name="Holt R.A."/>
            <person name="Marra M.A."/>
            <person name="Hamelin R.C."/>
            <person name="Hirst M."/>
            <person name="Jones S.J.M."/>
            <person name="Bohlmann J."/>
            <person name="Breuil C."/>
        </authorList>
    </citation>
    <scope>NUCLEOTIDE SEQUENCE [LARGE SCALE GENOMIC DNA]</scope>
    <source>
        <strain evidence="14">kw1407 / UAMH 11150</strain>
    </source>
</reference>
<dbReference type="Pfam" id="PF23098">
    <property type="entry name" value="Beta-prop_NOL10_N"/>
    <property type="match status" value="1"/>
</dbReference>
<dbReference type="InterPro" id="IPR015943">
    <property type="entry name" value="WD40/YVTN_repeat-like_dom_sf"/>
</dbReference>
<dbReference type="GO" id="GO:0000462">
    <property type="term" value="P:maturation of SSU-rRNA from tricistronic rRNA transcript (SSU-rRNA, 5.8S rRNA, LSU-rRNA)"/>
    <property type="evidence" value="ECO:0007669"/>
    <property type="project" value="TreeGrafter"/>
</dbReference>
<feature type="repeat" description="WD" evidence="6">
    <location>
        <begin position="1136"/>
        <end position="1177"/>
    </location>
</feature>
<dbReference type="InParanoid" id="F0XLW8"/>
<dbReference type="PROSITE" id="PS50294">
    <property type="entry name" value="WD_REPEATS_REGION"/>
    <property type="match status" value="1"/>
</dbReference>
<keyword evidence="5" id="KW-0539">Nucleus</keyword>
<evidence type="ECO:0000256" key="4">
    <source>
        <dbReference type="ARBA" id="ARBA00022737"/>
    </source>
</evidence>
<dbReference type="InterPro" id="IPR056551">
    <property type="entry name" value="Beta-prop_NOL10_N"/>
</dbReference>
<evidence type="ECO:0000256" key="8">
    <source>
        <dbReference type="SAM" id="Phobius"/>
    </source>
</evidence>
<proteinExistence type="inferred from homology"/>
<dbReference type="InterPro" id="IPR040382">
    <property type="entry name" value="NOL10/Enp2"/>
</dbReference>
<keyword evidence="14" id="KW-1185">Reference proteome</keyword>
<keyword evidence="3 6" id="KW-0853">WD repeat</keyword>
<evidence type="ECO:0000256" key="6">
    <source>
        <dbReference type="PROSITE-ProRule" id="PRU00221"/>
    </source>
</evidence>
<feature type="domain" description="NUC153" evidence="10">
    <location>
        <begin position="1391"/>
        <end position="1419"/>
    </location>
</feature>
<accession>F0XLW8</accession>
<dbReference type="Gene3D" id="2.130.10.10">
    <property type="entry name" value="YVTN repeat-like/Quinoprotein amine dehydrogenase"/>
    <property type="match status" value="1"/>
</dbReference>
<feature type="transmembrane region" description="Helical" evidence="8">
    <location>
        <begin position="52"/>
        <end position="69"/>
    </location>
</feature>
<feature type="domain" description="Nucleolar protein 10-like second" evidence="11">
    <location>
        <begin position="1284"/>
        <end position="1332"/>
    </location>
</feature>
<dbReference type="InterPro" id="IPR010730">
    <property type="entry name" value="HET"/>
</dbReference>
<comment type="similarity">
    <text evidence="2">Belongs to the WD repeat NOL10/ENP2 family.</text>
</comment>
<feature type="transmembrane region" description="Helical" evidence="8">
    <location>
        <begin position="81"/>
        <end position="101"/>
    </location>
</feature>
<dbReference type="eggNOG" id="KOG2321">
    <property type="taxonomic scope" value="Eukaryota"/>
</dbReference>
<evidence type="ECO:0000259" key="10">
    <source>
        <dbReference type="Pfam" id="PF08159"/>
    </source>
</evidence>
<dbReference type="InterPro" id="IPR001680">
    <property type="entry name" value="WD40_rpt"/>
</dbReference>
<evidence type="ECO:0000259" key="11">
    <source>
        <dbReference type="Pfam" id="PF23097"/>
    </source>
</evidence>
<dbReference type="HOGENOM" id="CLU_246012_0_0_1"/>
<feature type="domain" description="Heterokaryon incompatibility" evidence="9">
    <location>
        <begin position="356"/>
        <end position="526"/>
    </location>
</feature>
<dbReference type="RefSeq" id="XP_014170942.1">
    <property type="nucleotide sequence ID" value="XM_014315467.1"/>
</dbReference>
<dbReference type="GO" id="GO:0032040">
    <property type="term" value="C:small-subunit processome"/>
    <property type="evidence" value="ECO:0007669"/>
    <property type="project" value="TreeGrafter"/>
</dbReference>
<evidence type="ECO:0000256" key="1">
    <source>
        <dbReference type="ARBA" id="ARBA00004604"/>
    </source>
</evidence>
<feature type="compositionally biased region" description="Polar residues" evidence="7">
    <location>
        <begin position="1549"/>
        <end position="1559"/>
    </location>
</feature>
<dbReference type="InterPro" id="IPR056550">
    <property type="entry name" value="NOL10_2nd"/>
</dbReference>
<evidence type="ECO:0000256" key="2">
    <source>
        <dbReference type="ARBA" id="ARBA00005264"/>
    </source>
</evidence>
<dbReference type="PROSITE" id="PS50082">
    <property type="entry name" value="WD_REPEATS_2"/>
    <property type="match status" value="1"/>
</dbReference>
<keyword evidence="8" id="KW-0812">Transmembrane</keyword>
<dbReference type="OrthoDB" id="273340at2759"/>
<feature type="region of interest" description="Disordered" evidence="7">
    <location>
        <begin position="253"/>
        <end position="285"/>
    </location>
</feature>
<dbReference type="STRING" id="655863.F0XLW8"/>
<dbReference type="Proteomes" id="UP000007796">
    <property type="component" value="Unassembled WGS sequence"/>
</dbReference>
<feature type="transmembrane region" description="Helical" evidence="8">
    <location>
        <begin position="23"/>
        <end position="46"/>
    </location>
</feature>
<dbReference type="PANTHER" id="PTHR14927">
    <property type="entry name" value="NUCLEOLAR PROTEIN 10"/>
    <property type="match status" value="1"/>
</dbReference>
<evidence type="ECO:0000259" key="12">
    <source>
        <dbReference type="Pfam" id="PF23098"/>
    </source>
</evidence>
<dbReference type="EMBL" id="GL629794">
    <property type="protein sequence ID" value="EFX01460.1"/>
    <property type="molecule type" value="Genomic_DNA"/>
</dbReference>
<feature type="compositionally biased region" description="Polar residues" evidence="7">
    <location>
        <begin position="1470"/>
        <end position="1480"/>
    </location>
</feature>
<keyword evidence="8" id="KW-0472">Membrane</keyword>
<gene>
    <name evidence="13" type="ORF">CMQ_6402</name>
</gene>
<feature type="domain" description="Nucleolar protein 10-like N-terminal" evidence="12">
    <location>
        <begin position="1108"/>
        <end position="1281"/>
    </location>
</feature>
<dbReference type="InterPro" id="IPR036322">
    <property type="entry name" value="WD40_repeat_dom_sf"/>
</dbReference>
<feature type="region of interest" description="Disordered" evidence="7">
    <location>
        <begin position="1426"/>
        <end position="1559"/>
    </location>
</feature>
<dbReference type="SMART" id="SM00320">
    <property type="entry name" value="WD40"/>
    <property type="match status" value="2"/>
</dbReference>
<dbReference type="GeneID" id="25979832"/>
<evidence type="ECO:0000259" key="9">
    <source>
        <dbReference type="Pfam" id="PF06985"/>
    </source>
</evidence>
<keyword evidence="8" id="KW-1133">Transmembrane helix</keyword>
<feature type="transmembrane region" description="Helical" evidence="8">
    <location>
        <begin position="107"/>
        <end position="124"/>
    </location>
</feature>
<keyword evidence="4" id="KW-0677">Repeat</keyword>
<dbReference type="GO" id="GO:0030686">
    <property type="term" value="C:90S preribosome"/>
    <property type="evidence" value="ECO:0007669"/>
    <property type="project" value="TreeGrafter"/>
</dbReference>
<sequence length="1559" mass="174667">MTLGCYMLVATLMYNVHMGPNGLHLPGVTVTGWLFIALAAVILVGVHGKYTLQYLPSVLIFFSIAVLLHNQMWPYNKDFGYVWFIAWIVLYKSITLVFAPYIVFQPVIWYSSWVVIVAMLGWAFRPDQSLTRFMLWAATIYVLRSVLFLIVLTYFPGDNRRASLFPFNLFSGTWRVSRERWLALVELPKENPEQVPGGDSGQFPENESERRALCERCNIIVASSKLITGSETYLTRLTEWHEFRTTKEFVDSFAKPEQNTNSATQEAKPAEEAVESPSIEQDNTGSKAHFEQALEWLQSCRESHDLCKGVGNSKPVRPKRMLFVSNGGENYLEPGMPPASIKLMDTCDIDFTKSEYVALSHCWGKTKEVPFTLLASNIEMLYQGIDFFCLSRNLQDAITATLNLGFSYIWIDSLCITQSDKTFQEKEELAHIWEEDWKNEAPKLGGVYSAAACTIASTGSFDCNGGCFHSRNVKALEPCKIGAKPGIKPTAATPDEVIYVRRDDVFDFDRGVNLAPLNTRGWVMQERLLSRRILHFGADMLYWECGCRSASELNHHGYTYKRYPEDFRDHYAPDMSPQNIETRRDLYIAEREGRGLRWHDKEAVRRRPPPPMLHPDSPPSSQEVWLRKRGFWKNVLKSDSEPWTNDESDDRKKRPRAGFRADFELLRLGNAEKIATAVAEELAKYHLSLMAKWLGAEPAPEDESREVGQYSYSQLWYNIIEPYSRCLLTTPTDKLVAIMGLQEEVGRATGSTYLHGLWSQRLATDLLWFAIDGPGQRLRKDGKKPETPAIDGSGKQVGKEQNKPEGPPVAPTWSWASIVGAVALDLMPENSRAHIELKATLLATIRIIDGKDHPSSTAIELYGPVLKIEANWLTFDGTVWGIHAGNTRRPSARFFPDVAGRDEQSRQSLEGAKDLVCLSALVLRRNKSKLAMTSSTEDVQGLVLRSVEETDGAAGNNHGEDNSPKDYVRIGYFTTSYIAKSREAAQGLKALKRAELANAGTVPVYTVSGPSSRALPDWLASKKKQSLKHDPEYANRLELLQDFEFTGASGCIRVSEDGEWVMSTGTFPELGRFQKSFQIDLGADDGVERGLQGSIGVGCVNVAALAEESHGLAAFGTSRGTVEFWDSRSRARVATLDTHDGEISALDFSRSGMSLATGASSGIVQIYDLRRPTPLMTKDLGFGYPVKNLMHLTTASDEKKILASDKRAIKIFDETDGTPWTTIEPEADINSVAHCPNSGMLLSANEGRQQHAWFIPMLGPAPKWCTFLERLVDEMAEEVSTTTYDNYKFLTLAELRSLSLAHLVGKTNLLRPYMHGYFVASKLYDQARLIANPYVYEEERMKRVKERIDKERSSRIRGNKKVKVNQKLVDKLLKKQEKRDTIDLEAGALGDERFKGLFEDEEFAIDEKSAEFRALNPSTRIDETGRTIWGKHVPAKSDADSDSDSEDADDSIRKPDSSSRKPVGGEVSMRMSSSARQGGSKSKDSTFGARVEQMAASSSRSHGKGVPVRTRIVGERQVTFVPESSKKKEEPEAVEKPAPRRDNKARRSASGNTFRSLKQ</sequence>
<dbReference type="SUPFAM" id="SSF50978">
    <property type="entry name" value="WD40 repeat-like"/>
    <property type="match status" value="1"/>
</dbReference>